<dbReference type="GO" id="GO:0005634">
    <property type="term" value="C:nucleus"/>
    <property type="evidence" value="ECO:0007669"/>
    <property type="project" value="UniProtKB-SubCell"/>
</dbReference>
<keyword evidence="6" id="KW-0539">Nucleus</keyword>
<dbReference type="Proteomes" id="UP000806378">
    <property type="component" value="Unassembled WGS sequence"/>
</dbReference>
<feature type="compositionally biased region" description="Basic residues" evidence="7">
    <location>
        <begin position="202"/>
        <end position="219"/>
    </location>
</feature>
<dbReference type="GO" id="GO:0035267">
    <property type="term" value="C:NuA4 histone acetyltransferase complex"/>
    <property type="evidence" value="ECO:0007669"/>
    <property type="project" value="TreeGrafter"/>
</dbReference>
<accession>A0A8T0CK32</accession>
<feature type="compositionally biased region" description="Basic and acidic residues" evidence="7">
    <location>
        <begin position="105"/>
        <end position="127"/>
    </location>
</feature>
<sequence length="219" mass="24856">MVDQWTTAQELALLTSIINLKPVGVHKHFRMINTYHHLLTSATFSTSRLSTSLIWDKLAQLYDLPALDEREDSLFEDEDAEEYWREFELPKPVYGDMMFERRLAKDDDGSGDEMSVKREGTVEDSEGRSSPVGPGRGTRSAGRRKGKIEDVKAEEGGRRSSRGRKSVTPVGEDVEMGEADEDEEESEENEGTEDEKRMSTRSTRRGAKRGRGRRGRRAK</sequence>
<evidence type="ECO:0000256" key="7">
    <source>
        <dbReference type="SAM" id="MobiDB-lite"/>
    </source>
</evidence>
<keyword evidence="4" id="KW-0805">Transcription regulation</keyword>
<dbReference type="Gramene" id="rna-gnl|WGS:JABURB|Cocit.L4510.1">
    <property type="protein sequence ID" value="cds-KAF7846349.1"/>
    <property type="gene ID" value="gene-BT93_L4510"/>
</dbReference>
<evidence type="ECO:0000256" key="2">
    <source>
        <dbReference type="ARBA" id="ARBA00007117"/>
    </source>
</evidence>
<feature type="compositionally biased region" description="Basic and acidic residues" evidence="7">
    <location>
        <begin position="147"/>
        <end position="158"/>
    </location>
</feature>
<evidence type="ECO:0000313" key="9">
    <source>
        <dbReference type="Proteomes" id="UP000806378"/>
    </source>
</evidence>
<comment type="similarity">
    <text evidence="2">Belongs to the EAF7 family.</text>
</comment>
<comment type="subcellular location">
    <subcellularLocation>
        <location evidence="1">Nucleus</location>
    </subcellularLocation>
</comment>
<dbReference type="Pfam" id="PF07904">
    <property type="entry name" value="Eaf7"/>
    <property type="match status" value="1"/>
</dbReference>
<comment type="caution">
    <text evidence="8">The sequence shown here is derived from an EMBL/GenBank/DDBJ whole genome shotgun (WGS) entry which is preliminary data.</text>
</comment>
<evidence type="ECO:0008006" key="10">
    <source>
        <dbReference type="Google" id="ProtNLM"/>
    </source>
</evidence>
<reference evidence="8" key="1">
    <citation type="submission" date="2020-05" db="EMBL/GenBank/DDBJ databases">
        <title>WGS assembly of Corymbia citriodora subspecies variegata.</title>
        <authorList>
            <person name="Barry K."/>
            <person name="Hundley H."/>
            <person name="Shu S."/>
            <person name="Jenkins J."/>
            <person name="Grimwood J."/>
            <person name="Baten A."/>
        </authorList>
    </citation>
    <scope>NUCLEOTIDE SEQUENCE</scope>
    <source>
        <strain evidence="8">CV2-018</strain>
    </source>
</reference>
<protein>
    <recommendedName>
        <fullName evidence="10">Chromatin modification-related protein EAF7</fullName>
    </recommendedName>
</protein>
<dbReference type="AlphaFoldDB" id="A0A8T0CK32"/>
<evidence type="ECO:0000256" key="6">
    <source>
        <dbReference type="ARBA" id="ARBA00023242"/>
    </source>
</evidence>
<organism evidence="8 9">
    <name type="scientific">Corymbia citriodora subsp. variegata</name>
    <dbReference type="NCBI Taxonomy" id="360336"/>
    <lineage>
        <taxon>Eukaryota</taxon>
        <taxon>Viridiplantae</taxon>
        <taxon>Streptophyta</taxon>
        <taxon>Embryophyta</taxon>
        <taxon>Tracheophyta</taxon>
        <taxon>Spermatophyta</taxon>
        <taxon>Magnoliopsida</taxon>
        <taxon>eudicotyledons</taxon>
        <taxon>Gunneridae</taxon>
        <taxon>Pentapetalae</taxon>
        <taxon>rosids</taxon>
        <taxon>malvids</taxon>
        <taxon>Myrtales</taxon>
        <taxon>Myrtaceae</taxon>
        <taxon>Myrtoideae</taxon>
        <taxon>Eucalypteae</taxon>
        <taxon>Corymbia</taxon>
    </lineage>
</organism>
<evidence type="ECO:0000256" key="1">
    <source>
        <dbReference type="ARBA" id="ARBA00004123"/>
    </source>
</evidence>
<keyword evidence="9" id="KW-1185">Reference proteome</keyword>
<dbReference type="EMBL" id="MU093606">
    <property type="protein sequence ID" value="KAF7846349.1"/>
    <property type="molecule type" value="Genomic_DNA"/>
</dbReference>
<name>A0A8T0CK32_CORYI</name>
<keyword evidence="5" id="KW-0804">Transcription</keyword>
<evidence type="ECO:0000256" key="3">
    <source>
        <dbReference type="ARBA" id="ARBA00022853"/>
    </source>
</evidence>
<evidence type="ECO:0000313" key="8">
    <source>
        <dbReference type="EMBL" id="KAF7846349.1"/>
    </source>
</evidence>
<gene>
    <name evidence="8" type="ORF">BT93_L4510</name>
</gene>
<evidence type="ECO:0000256" key="5">
    <source>
        <dbReference type="ARBA" id="ARBA00023163"/>
    </source>
</evidence>
<keyword evidence="3" id="KW-0156">Chromatin regulator</keyword>
<feature type="region of interest" description="Disordered" evidence="7">
    <location>
        <begin position="105"/>
        <end position="219"/>
    </location>
</feature>
<dbReference type="InterPro" id="IPR012423">
    <property type="entry name" value="Eaf7/MRGBP"/>
</dbReference>
<dbReference type="OrthoDB" id="5595141at2759"/>
<proteinExistence type="inferred from homology"/>
<dbReference type="GO" id="GO:0006325">
    <property type="term" value="P:chromatin organization"/>
    <property type="evidence" value="ECO:0007669"/>
    <property type="project" value="UniProtKB-KW"/>
</dbReference>
<feature type="compositionally biased region" description="Acidic residues" evidence="7">
    <location>
        <begin position="172"/>
        <end position="193"/>
    </location>
</feature>
<dbReference type="PANTHER" id="PTHR13581:SF5">
    <property type="entry name" value="MRG_MORF4L-BINDING PROTEIN"/>
    <property type="match status" value="1"/>
</dbReference>
<evidence type="ECO:0000256" key="4">
    <source>
        <dbReference type="ARBA" id="ARBA00023015"/>
    </source>
</evidence>
<dbReference type="GO" id="GO:0006357">
    <property type="term" value="P:regulation of transcription by RNA polymerase II"/>
    <property type="evidence" value="ECO:0007669"/>
    <property type="project" value="TreeGrafter"/>
</dbReference>
<dbReference type="PANTHER" id="PTHR13581">
    <property type="entry name" value="MRG-BINDING PROTEIN"/>
    <property type="match status" value="1"/>
</dbReference>